<dbReference type="PROSITE" id="PS50102">
    <property type="entry name" value="RRM"/>
    <property type="match status" value="1"/>
</dbReference>
<keyword evidence="1 2" id="KW-0694">RNA-binding</keyword>
<name>A0A811N9R9_9POAL</name>
<evidence type="ECO:0000313" key="5">
    <source>
        <dbReference type="Proteomes" id="UP000604825"/>
    </source>
</evidence>
<dbReference type="InterPro" id="IPR000504">
    <property type="entry name" value="RRM_dom"/>
</dbReference>
<dbReference type="InterPro" id="IPR035979">
    <property type="entry name" value="RBD_domain_sf"/>
</dbReference>
<dbReference type="OrthoDB" id="639027at2759"/>
<dbReference type="EMBL" id="CAJGYO010000003">
    <property type="protein sequence ID" value="CAD6218546.1"/>
    <property type="molecule type" value="Genomic_DNA"/>
</dbReference>
<dbReference type="Proteomes" id="UP000604825">
    <property type="component" value="Unassembled WGS sequence"/>
</dbReference>
<dbReference type="AlphaFoldDB" id="A0A811N9R9"/>
<sequence length="259" mass="30877">MAPVGRQRERGIKRSSATKDRIKNMLKKRLPLQRGRNSRLEVSYLYRFKFMRFLNLWEMTILRRKKSKKENQQKANLIKNMGPMETKEGRSTTCFWRDPDAKFCIICGDDQEVHLELKCPYNYLSPVTYVPCRARLALWGNYTTTLRYKCPRHREEEMREPPMHDERNSRCLEFMRCLVRVNNLPQRYHPEQFAALFSRFGQLRMWHIATRSSGACKGYGCVVFQHREHAEEAIEALNCCEVSECKLRVDWAYPCLNYC</sequence>
<gene>
    <name evidence="4" type="ORF">NCGR_LOCUS12411</name>
</gene>
<reference evidence="4" key="1">
    <citation type="submission" date="2020-10" db="EMBL/GenBank/DDBJ databases">
        <authorList>
            <person name="Han B."/>
            <person name="Lu T."/>
            <person name="Zhao Q."/>
            <person name="Huang X."/>
            <person name="Zhao Y."/>
        </authorList>
    </citation>
    <scope>NUCLEOTIDE SEQUENCE</scope>
</reference>
<evidence type="ECO:0000313" key="4">
    <source>
        <dbReference type="EMBL" id="CAD6218546.1"/>
    </source>
</evidence>
<dbReference type="SMART" id="SM00360">
    <property type="entry name" value="RRM"/>
    <property type="match status" value="1"/>
</dbReference>
<dbReference type="CDD" id="cd00590">
    <property type="entry name" value="RRM_SF"/>
    <property type="match status" value="1"/>
</dbReference>
<dbReference type="InterPro" id="IPR012677">
    <property type="entry name" value="Nucleotide-bd_a/b_plait_sf"/>
</dbReference>
<comment type="caution">
    <text evidence="4">The sequence shown here is derived from an EMBL/GenBank/DDBJ whole genome shotgun (WGS) entry which is preliminary data.</text>
</comment>
<dbReference type="Gene3D" id="3.30.70.330">
    <property type="match status" value="1"/>
</dbReference>
<dbReference type="Pfam" id="PF00076">
    <property type="entry name" value="RRM_1"/>
    <property type="match status" value="1"/>
</dbReference>
<keyword evidence="5" id="KW-1185">Reference proteome</keyword>
<evidence type="ECO:0000256" key="1">
    <source>
        <dbReference type="ARBA" id="ARBA00022884"/>
    </source>
</evidence>
<organism evidence="4 5">
    <name type="scientific">Miscanthus lutarioriparius</name>
    <dbReference type="NCBI Taxonomy" id="422564"/>
    <lineage>
        <taxon>Eukaryota</taxon>
        <taxon>Viridiplantae</taxon>
        <taxon>Streptophyta</taxon>
        <taxon>Embryophyta</taxon>
        <taxon>Tracheophyta</taxon>
        <taxon>Spermatophyta</taxon>
        <taxon>Magnoliopsida</taxon>
        <taxon>Liliopsida</taxon>
        <taxon>Poales</taxon>
        <taxon>Poaceae</taxon>
        <taxon>PACMAD clade</taxon>
        <taxon>Panicoideae</taxon>
        <taxon>Andropogonodae</taxon>
        <taxon>Andropogoneae</taxon>
        <taxon>Saccharinae</taxon>
        <taxon>Miscanthus</taxon>
    </lineage>
</organism>
<evidence type="ECO:0000259" key="3">
    <source>
        <dbReference type="PROSITE" id="PS50102"/>
    </source>
</evidence>
<proteinExistence type="predicted"/>
<accession>A0A811N9R9</accession>
<dbReference type="SUPFAM" id="SSF54928">
    <property type="entry name" value="RNA-binding domain, RBD"/>
    <property type="match status" value="1"/>
</dbReference>
<protein>
    <recommendedName>
        <fullName evidence="3">RRM domain-containing protein</fullName>
    </recommendedName>
</protein>
<evidence type="ECO:0000256" key="2">
    <source>
        <dbReference type="PROSITE-ProRule" id="PRU00176"/>
    </source>
</evidence>
<feature type="domain" description="RRM" evidence="3">
    <location>
        <begin position="177"/>
        <end position="254"/>
    </location>
</feature>
<dbReference type="PANTHER" id="PTHR10352">
    <property type="entry name" value="EUKARYOTIC TRANSLATION INITIATION FACTOR 3 SUBUNIT G"/>
    <property type="match status" value="1"/>
</dbReference>
<dbReference type="GO" id="GO:0003723">
    <property type="term" value="F:RNA binding"/>
    <property type="evidence" value="ECO:0007669"/>
    <property type="project" value="UniProtKB-UniRule"/>
</dbReference>